<dbReference type="PANTHER" id="PTHR23076">
    <property type="entry name" value="METALLOPROTEASE M41 FTSH"/>
    <property type="match status" value="1"/>
</dbReference>
<dbReference type="RefSeq" id="WP_183824686.1">
    <property type="nucleotide sequence ID" value="NZ_JACIGW010000003.1"/>
</dbReference>
<keyword evidence="1" id="KW-0547">Nucleotide-binding</keyword>
<dbReference type="GO" id="GO:0005524">
    <property type="term" value="F:ATP binding"/>
    <property type="evidence" value="ECO:0007669"/>
    <property type="project" value="UniProtKB-KW"/>
</dbReference>
<dbReference type="EMBL" id="JACIGY010000003">
    <property type="protein sequence ID" value="MBB4412340.1"/>
    <property type="molecule type" value="Genomic_DNA"/>
</dbReference>
<name>A0A7W6V0N1_9HYPH</name>
<feature type="domain" description="AAA+ ATPase" evidence="3">
    <location>
        <begin position="231"/>
        <end position="370"/>
    </location>
</feature>
<accession>A0A7W6V0N1</accession>
<dbReference type="AlphaFoldDB" id="A0A7W6V0N1"/>
<evidence type="ECO:0000313" key="4">
    <source>
        <dbReference type="EMBL" id="MBB4349438.1"/>
    </source>
</evidence>
<dbReference type="GO" id="GO:0004222">
    <property type="term" value="F:metalloendopeptidase activity"/>
    <property type="evidence" value="ECO:0007669"/>
    <property type="project" value="InterPro"/>
</dbReference>
<dbReference type="GO" id="GO:0005886">
    <property type="term" value="C:plasma membrane"/>
    <property type="evidence" value="ECO:0007669"/>
    <property type="project" value="TreeGrafter"/>
</dbReference>
<dbReference type="Pfam" id="PF00004">
    <property type="entry name" value="AAA"/>
    <property type="match status" value="1"/>
</dbReference>
<evidence type="ECO:0000313" key="5">
    <source>
        <dbReference type="EMBL" id="MBB4412340.1"/>
    </source>
</evidence>
<dbReference type="InterPro" id="IPR003959">
    <property type="entry name" value="ATPase_AAA_core"/>
</dbReference>
<evidence type="ECO:0000259" key="3">
    <source>
        <dbReference type="SMART" id="SM00382"/>
    </source>
</evidence>
<feature type="region of interest" description="Disordered" evidence="2">
    <location>
        <begin position="622"/>
        <end position="652"/>
    </location>
</feature>
<evidence type="ECO:0000313" key="7">
    <source>
        <dbReference type="Proteomes" id="UP000520770"/>
    </source>
</evidence>
<organism evidence="6 9">
    <name type="scientific">Aliirhizobium cellulosilyticum</name>
    <dbReference type="NCBI Taxonomy" id="393664"/>
    <lineage>
        <taxon>Bacteria</taxon>
        <taxon>Pseudomonadati</taxon>
        <taxon>Pseudomonadota</taxon>
        <taxon>Alphaproteobacteria</taxon>
        <taxon>Hyphomicrobiales</taxon>
        <taxon>Rhizobiaceae</taxon>
        <taxon>Aliirhizobium</taxon>
    </lineage>
</organism>
<dbReference type="Gene3D" id="3.40.50.300">
    <property type="entry name" value="P-loop containing nucleotide triphosphate hydrolases"/>
    <property type="match status" value="1"/>
</dbReference>
<keyword evidence="1" id="KW-0067">ATP-binding</keyword>
<dbReference type="GO" id="GO:0030163">
    <property type="term" value="P:protein catabolic process"/>
    <property type="evidence" value="ECO:0007669"/>
    <property type="project" value="TreeGrafter"/>
</dbReference>
<keyword evidence="8" id="KW-1185">Reference proteome</keyword>
<dbReference type="SUPFAM" id="SSF140990">
    <property type="entry name" value="FtsH protease domain-like"/>
    <property type="match status" value="1"/>
</dbReference>
<dbReference type="Pfam" id="PF01434">
    <property type="entry name" value="Peptidase_M41"/>
    <property type="match status" value="1"/>
</dbReference>
<dbReference type="SMART" id="SM00382">
    <property type="entry name" value="AAA"/>
    <property type="match status" value="1"/>
</dbReference>
<dbReference type="InterPro" id="IPR037219">
    <property type="entry name" value="Peptidase_M41-like"/>
</dbReference>
<dbReference type="Proteomes" id="UP000524535">
    <property type="component" value="Unassembled WGS sequence"/>
</dbReference>
<gene>
    <name evidence="5" type="ORF">GGE31_002853</name>
    <name evidence="4" type="ORF">GGE33_003200</name>
    <name evidence="6" type="ORF">GGE35_002793</name>
</gene>
<dbReference type="GO" id="GO:0016887">
    <property type="term" value="F:ATP hydrolysis activity"/>
    <property type="evidence" value="ECO:0007669"/>
    <property type="project" value="InterPro"/>
</dbReference>
<dbReference type="Proteomes" id="UP000576087">
    <property type="component" value="Unassembled WGS sequence"/>
</dbReference>
<proteinExistence type="inferred from homology"/>
<evidence type="ECO:0000256" key="1">
    <source>
        <dbReference type="RuleBase" id="RU003651"/>
    </source>
</evidence>
<dbReference type="SUPFAM" id="SSF52540">
    <property type="entry name" value="P-loop containing nucleoside triphosphate hydrolases"/>
    <property type="match status" value="1"/>
</dbReference>
<comment type="similarity">
    <text evidence="1">Belongs to the AAA ATPase family.</text>
</comment>
<keyword evidence="6" id="KW-0378">Hydrolase</keyword>
<evidence type="ECO:0000313" key="9">
    <source>
        <dbReference type="Proteomes" id="UP000576087"/>
    </source>
</evidence>
<keyword evidence="6" id="KW-0645">Protease</keyword>
<dbReference type="InterPro" id="IPR003960">
    <property type="entry name" value="ATPase_AAA_CS"/>
</dbReference>
<evidence type="ECO:0000313" key="8">
    <source>
        <dbReference type="Proteomes" id="UP000524535"/>
    </source>
</evidence>
<dbReference type="EMBL" id="JACIGW010000003">
    <property type="protein sequence ID" value="MBB4349438.1"/>
    <property type="molecule type" value="Genomic_DNA"/>
</dbReference>
<comment type="caution">
    <text evidence="6">The sequence shown here is derived from an EMBL/GenBank/DDBJ whole genome shotgun (WGS) entry which is preliminary data.</text>
</comment>
<dbReference type="Gene3D" id="1.20.58.760">
    <property type="entry name" value="Peptidase M41"/>
    <property type="match status" value="1"/>
</dbReference>
<dbReference type="Proteomes" id="UP000520770">
    <property type="component" value="Unassembled WGS sequence"/>
</dbReference>
<dbReference type="InterPro" id="IPR003593">
    <property type="entry name" value="AAA+_ATPase"/>
</dbReference>
<dbReference type="GO" id="GO:0006508">
    <property type="term" value="P:proteolysis"/>
    <property type="evidence" value="ECO:0007669"/>
    <property type="project" value="UniProtKB-KW"/>
</dbReference>
<evidence type="ECO:0000256" key="2">
    <source>
        <dbReference type="SAM" id="MobiDB-lite"/>
    </source>
</evidence>
<dbReference type="InterPro" id="IPR027417">
    <property type="entry name" value="P-loop_NTPase"/>
</dbReference>
<dbReference type="InterPro" id="IPR000642">
    <property type="entry name" value="Peptidase_M41"/>
</dbReference>
<dbReference type="EMBL" id="JACIHM010000003">
    <property type="protein sequence ID" value="MBB4446971.1"/>
    <property type="molecule type" value="Genomic_DNA"/>
</dbReference>
<protein>
    <submittedName>
        <fullName evidence="6">ATP-dependent Zn protease</fullName>
    </submittedName>
</protein>
<dbReference type="GO" id="GO:0004176">
    <property type="term" value="F:ATP-dependent peptidase activity"/>
    <property type="evidence" value="ECO:0007669"/>
    <property type="project" value="InterPro"/>
</dbReference>
<sequence length="652" mass="71455">MSVFSRTEKIGSGVLDHAFHRIFLASIHTQPAFALGAPGLLVLLTPPAQSAEDFEPSATVYLNENLEASSSLTSGYLLVAAKDKPERIKASFQSACFPKRRAIVISETPILPTEILVAADATVQMESVTPADLREACRTALDLSITTGQASRLLTYPRDIMVSALRRDRPISDSLQRLKRFAPETTRVVPSIESSPRLDELHGYGEAKQWGLQLADDLKRWKRGSLKWSDVDRGLLVSGPPGVGKTVFAKALAATCEVNFVATSLSQWQAKGSLNDLLKAMRSDFQAAANEAPSIIFIDELDSVGSREAFSGDYANYSVQVVNALLECLDGAASRDGVVVVGATNHPDKIDPAVLRPGRLDRHVAIKLPSEEDRLAILRQLLGRDLTFDIRELGPQTEGMAGADLAQLVRDGKKNARREARALKLTDLSATLPEMLHVVGEYRRCVAIHEAGHTIVGTVIDYGKFLGAFIRNQLNPRFRTQSAGSAVFERPMNLFGNAQQYRDEICILLSGMAAERLVLGSHGHGSGAGRDSDLAAATDLALLMETKLGMGNRLLQLGTGTAWDAIGNQQVPWLVDRVDSILSEEMKRSEEILREQKTLLLKVVNDLYEHGCMSPARLDELRRETSNLKRPNIYPSTRKSRTTRSTKQEIRS</sequence>
<reference evidence="7 8" key="1">
    <citation type="submission" date="2020-08" db="EMBL/GenBank/DDBJ databases">
        <title>Genomic Encyclopedia of Type Strains, Phase IV (KMG-V): Genome sequencing to study the core and pangenomes of soil and plant-associated prokaryotes.</title>
        <authorList>
            <person name="Whitman W."/>
        </authorList>
    </citation>
    <scope>NUCLEOTIDE SEQUENCE [LARGE SCALE GENOMIC DNA]</scope>
    <source>
        <strain evidence="5 8">SEMIA 444</strain>
        <strain evidence="4 7">SEMIA 448</strain>
        <strain evidence="6 9">SEMIA 452</strain>
    </source>
</reference>
<evidence type="ECO:0000313" key="6">
    <source>
        <dbReference type="EMBL" id="MBB4446971.1"/>
    </source>
</evidence>
<dbReference type="PANTHER" id="PTHR23076:SF97">
    <property type="entry name" value="ATP-DEPENDENT ZINC METALLOPROTEASE YME1L1"/>
    <property type="match status" value="1"/>
</dbReference>
<dbReference type="CDD" id="cd19481">
    <property type="entry name" value="RecA-like_protease"/>
    <property type="match status" value="1"/>
</dbReference>
<dbReference type="PROSITE" id="PS00674">
    <property type="entry name" value="AAA"/>
    <property type="match status" value="1"/>
</dbReference>
<dbReference type="Gene3D" id="1.10.8.60">
    <property type="match status" value="1"/>
</dbReference>